<sequence length="786" mass="88518">MAQPPHQIRFVEAPTLRAKPIPHSKWDEHKEELCSLYQTQTLDELMVHMKDRYGFQPSRRQYIFQLGKWKAKKYNTLSGRDVPQLQIPHGPRRPRQPLSVSASGRSTPTYAARAAPPVAPKRPKSMASLQSRDSVRSSMDGRPAVPPKKRQKLALYMASRESLASLGLQFASTGQPTSSDTSPLAAGSPQSLHSNNIDEGTNTLSNTPGLVEDDSDWMTDQDYSDSDLLLPDGSNDFDMRNGKMPSSQSTAGRSSLRRRRFDSSRPIHTFSQEELVDMKMAAHFLRSLGFDSDAFELFTILLKHLKEPSLQPSWMKASALISCVRSAYWLPQMDIARNELLKTLDEPRDASTDAEHFLYRMLLAETYTRSDEKDHEDFLSEMTIGCELVSDKMLDRLPDEHRCYDILTYHYLNKCLEYLNAFVKDPSDEGTVFTDKEHLQIRLMERIPGPFELRRGTMGNPCLRSCLQWCGKQLRTVLTSPDSWKDLQSNDMNYIYWTDHIGLYCALWERWQSQRRDCLGSSMDLWMFQTESRMGITSAELLSVTCGLIMSAAPPRLQTGATLTVRARTGLQSVYRLTDKDLGCQFLDTFSLLGTLLGSAPQRQYHDPVSFFATLINSTREREAFSDRARAFSRGFIERDLNIILPNVQRDIESPTRRDTQALSLLLSGSAISMENFATAISPFFASSIHSSDLSAMQSLRDRIQQATRRSIDRAMVAPSTVGRAASRSYVSIPTVSEISAMTSTLSLSSTQAAANATLDAIAATSRDVRELFAGLDGNFFEVNMR</sequence>
<dbReference type="AlphaFoldDB" id="A0A6A6X4E8"/>
<feature type="compositionally biased region" description="Acidic residues" evidence="1">
    <location>
        <begin position="211"/>
        <end position="225"/>
    </location>
</feature>
<gene>
    <name evidence="3" type="ORF">K505DRAFT_310038</name>
</gene>
<keyword evidence="4" id="KW-1185">Reference proteome</keyword>
<accession>A0A6A6X4E8</accession>
<evidence type="ECO:0000313" key="3">
    <source>
        <dbReference type="EMBL" id="KAF2791189.1"/>
    </source>
</evidence>
<evidence type="ECO:0000256" key="1">
    <source>
        <dbReference type="SAM" id="MobiDB-lite"/>
    </source>
</evidence>
<proteinExistence type="predicted"/>
<protein>
    <recommendedName>
        <fullName evidence="2">Clr5 domain-containing protein</fullName>
    </recommendedName>
</protein>
<dbReference type="Proteomes" id="UP000799757">
    <property type="component" value="Unassembled WGS sequence"/>
</dbReference>
<feature type="region of interest" description="Disordered" evidence="1">
    <location>
        <begin position="171"/>
        <end position="263"/>
    </location>
</feature>
<dbReference type="InterPro" id="IPR025676">
    <property type="entry name" value="Clr5_dom"/>
</dbReference>
<feature type="domain" description="Clr5" evidence="2">
    <location>
        <begin position="24"/>
        <end position="73"/>
    </location>
</feature>
<dbReference type="EMBL" id="MU002033">
    <property type="protein sequence ID" value="KAF2791189.1"/>
    <property type="molecule type" value="Genomic_DNA"/>
</dbReference>
<name>A0A6A6X4E8_9PLEO</name>
<dbReference type="Pfam" id="PF14420">
    <property type="entry name" value="Clr5"/>
    <property type="match status" value="1"/>
</dbReference>
<reference evidence="3" key="1">
    <citation type="journal article" date="2020" name="Stud. Mycol.">
        <title>101 Dothideomycetes genomes: a test case for predicting lifestyles and emergence of pathogens.</title>
        <authorList>
            <person name="Haridas S."/>
            <person name="Albert R."/>
            <person name="Binder M."/>
            <person name="Bloem J."/>
            <person name="Labutti K."/>
            <person name="Salamov A."/>
            <person name="Andreopoulos B."/>
            <person name="Baker S."/>
            <person name="Barry K."/>
            <person name="Bills G."/>
            <person name="Bluhm B."/>
            <person name="Cannon C."/>
            <person name="Castanera R."/>
            <person name="Culley D."/>
            <person name="Daum C."/>
            <person name="Ezra D."/>
            <person name="Gonzalez J."/>
            <person name="Henrissat B."/>
            <person name="Kuo A."/>
            <person name="Liang C."/>
            <person name="Lipzen A."/>
            <person name="Lutzoni F."/>
            <person name="Magnuson J."/>
            <person name="Mondo S."/>
            <person name="Nolan M."/>
            <person name="Ohm R."/>
            <person name="Pangilinan J."/>
            <person name="Park H.-J."/>
            <person name="Ramirez L."/>
            <person name="Alfaro M."/>
            <person name="Sun H."/>
            <person name="Tritt A."/>
            <person name="Yoshinaga Y."/>
            <person name="Zwiers L.-H."/>
            <person name="Turgeon B."/>
            <person name="Goodwin S."/>
            <person name="Spatafora J."/>
            <person name="Crous P."/>
            <person name="Grigoriev I."/>
        </authorList>
    </citation>
    <scope>NUCLEOTIDE SEQUENCE</scope>
    <source>
        <strain evidence="3">CBS 109.77</strain>
    </source>
</reference>
<evidence type="ECO:0000313" key="4">
    <source>
        <dbReference type="Proteomes" id="UP000799757"/>
    </source>
</evidence>
<dbReference type="OrthoDB" id="5083163at2759"/>
<evidence type="ECO:0000259" key="2">
    <source>
        <dbReference type="Pfam" id="PF14420"/>
    </source>
</evidence>
<feature type="region of interest" description="Disordered" evidence="1">
    <location>
        <begin position="80"/>
        <end position="150"/>
    </location>
</feature>
<feature type="compositionally biased region" description="Low complexity" evidence="1">
    <location>
        <begin position="107"/>
        <end position="116"/>
    </location>
</feature>
<feature type="compositionally biased region" description="Polar residues" evidence="1">
    <location>
        <begin position="171"/>
        <end position="208"/>
    </location>
</feature>
<organism evidence="3 4">
    <name type="scientific">Melanomma pulvis-pyrius CBS 109.77</name>
    <dbReference type="NCBI Taxonomy" id="1314802"/>
    <lineage>
        <taxon>Eukaryota</taxon>
        <taxon>Fungi</taxon>
        <taxon>Dikarya</taxon>
        <taxon>Ascomycota</taxon>
        <taxon>Pezizomycotina</taxon>
        <taxon>Dothideomycetes</taxon>
        <taxon>Pleosporomycetidae</taxon>
        <taxon>Pleosporales</taxon>
        <taxon>Melanommataceae</taxon>
        <taxon>Melanomma</taxon>
    </lineage>
</organism>